<dbReference type="EMBL" id="CP157675">
    <property type="protein sequence ID" value="XBP70534.1"/>
    <property type="molecule type" value="Genomic_DNA"/>
</dbReference>
<evidence type="ECO:0000313" key="2">
    <source>
        <dbReference type="EMBL" id="XBP70534.1"/>
    </source>
</evidence>
<dbReference type="InterPro" id="IPR011004">
    <property type="entry name" value="Trimer_LpxA-like_sf"/>
</dbReference>
<sequence>MTVDYSINYIAFALVCALLMLLPFWPAFREWRHPSDAAALPVSPDYSSDIDYFARRLQADVAARLGKGPATGYSDFDFVRVPVENMNWLKASKRLISARGIKSPMPVRTIQPLYVLGSIHAGAESSFSVLYATGNIELDKKSEIHDWAHADGVVRLGHKSLALRRISAGMAIELGEEAWFERLQAPVLYFGSRTSHALPPAQADQTPASFADLPGAVRQTPSLFLIRGDCELPAGNIYCGSLIVTGFLTVGERTTITGDIKSREGISIGQGAWVQGAITCEKRVYVFKDARVAGPLISERDILIGANALIGQPDANTSVSARNIIVENGVVVHGAIWAHEIGMVKSI</sequence>
<keyword evidence="1" id="KW-1133">Transmembrane helix</keyword>
<evidence type="ECO:0000256" key="1">
    <source>
        <dbReference type="SAM" id="Phobius"/>
    </source>
</evidence>
<name>A0AAU7LSB7_9BURK</name>
<keyword evidence="1" id="KW-0472">Membrane</keyword>
<dbReference type="RefSeq" id="WP_349279895.1">
    <property type="nucleotide sequence ID" value="NZ_CBCSCU010000008.1"/>
</dbReference>
<dbReference type="Gene3D" id="2.160.10.10">
    <property type="entry name" value="Hexapeptide repeat proteins"/>
    <property type="match status" value="1"/>
</dbReference>
<keyword evidence="1" id="KW-0812">Transmembrane</keyword>
<dbReference type="SUPFAM" id="SSF51161">
    <property type="entry name" value="Trimeric LpxA-like enzymes"/>
    <property type="match status" value="1"/>
</dbReference>
<reference evidence="2" key="1">
    <citation type="submission" date="2024-05" db="EMBL/GenBank/DDBJ databases">
        <authorList>
            <person name="Bunk B."/>
            <person name="Swiderski J."/>
            <person name="Sproer C."/>
            <person name="Thiel V."/>
        </authorList>
    </citation>
    <scope>NUCLEOTIDE SEQUENCE</scope>
    <source>
        <strain evidence="2">DSM 17735</strain>
    </source>
</reference>
<feature type="transmembrane region" description="Helical" evidence="1">
    <location>
        <begin position="6"/>
        <end position="25"/>
    </location>
</feature>
<accession>A0AAU7LSB7</accession>
<proteinExistence type="predicted"/>
<gene>
    <name evidence="2" type="ORF">ABLV49_01460</name>
</gene>
<organism evidence="2">
    <name type="scientific">Polaromonas hydrogenivorans</name>
    <dbReference type="NCBI Taxonomy" id="335476"/>
    <lineage>
        <taxon>Bacteria</taxon>
        <taxon>Pseudomonadati</taxon>
        <taxon>Pseudomonadota</taxon>
        <taxon>Betaproteobacteria</taxon>
        <taxon>Burkholderiales</taxon>
        <taxon>Comamonadaceae</taxon>
        <taxon>Polaromonas</taxon>
    </lineage>
</organism>
<dbReference type="AlphaFoldDB" id="A0AAU7LSB7"/>
<protein>
    <submittedName>
        <fullName evidence="2">Polymer-forming cytoskeletal protein</fullName>
    </submittedName>
</protein>